<keyword evidence="6" id="KW-0256">Endoplasmic reticulum</keyword>
<protein>
    <recommendedName>
        <fullName evidence="13">GPI ethanolamine phosphate transferase 3</fullName>
    </recommendedName>
</protein>
<evidence type="ECO:0000256" key="10">
    <source>
        <dbReference type="SAM" id="Phobius"/>
    </source>
</evidence>
<dbReference type="Proteomes" id="UP000018201">
    <property type="component" value="Unassembled WGS sequence"/>
</dbReference>
<accession>U6G0M0</accession>
<feature type="transmembrane region" description="Helical" evidence="10">
    <location>
        <begin position="857"/>
        <end position="876"/>
    </location>
</feature>
<dbReference type="PANTHER" id="PTHR23071:SF1">
    <property type="entry name" value="GPI ETHANOLAMINE PHOSPHATE TRANSFERASE 3"/>
    <property type="match status" value="1"/>
</dbReference>
<evidence type="ECO:0000256" key="9">
    <source>
        <dbReference type="ARBA" id="ARBA00023180"/>
    </source>
</evidence>
<dbReference type="Gene3D" id="3.40.720.10">
    <property type="entry name" value="Alkaline Phosphatase, subunit A"/>
    <property type="match status" value="1"/>
</dbReference>
<feature type="transmembrane region" description="Helical" evidence="10">
    <location>
        <begin position="804"/>
        <end position="828"/>
    </location>
</feature>
<organism evidence="11 12">
    <name type="scientific">Eimeria praecox</name>
    <dbReference type="NCBI Taxonomy" id="51316"/>
    <lineage>
        <taxon>Eukaryota</taxon>
        <taxon>Sar</taxon>
        <taxon>Alveolata</taxon>
        <taxon>Apicomplexa</taxon>
        <taxon>Conoidasida</taxon>
        <taxon>Coccidia</taxon>
        <taxon>Eucoccidiorida</taxon>
        <taxon>Eimeriorina</taxon>
        <taxon>Eimeriidae</taxon>
        <taxon>Eimeria</taxon>
    </lineage>
</organism>
<evidence type="ECO:0000256" key="1">
    <source>
        <dbReference type="ARBA" id="ARBA00004477"/>
    </source>
</evidence>
<dbReference type="EMBL" id="HG688746">
    <property type="protein sequence ID" value="CDI73670.1"/>
    <property type="molecule type" value="Genomic_DNA"/>
</dbReference>
<comment type="pathway">
    <text evidence="2">Glycolipid biosynthesis; glycosylphosphatidylinositol-anchor biosynthesis.</text>
</comment>
<feature type="transmembrane region" description="Helical" evidence="10">
    <location>
        <begin position="1323"/>
        <end position="1342"/>
    </location>
</feature>
<evidence type="ECO:0008006" key="13">
    <source>
        <dbReference type="Google" id="ProtNLM"/>
    </source>
</evidence>
<dbReference type="SUPFAM" id="SSF53649">
    <property type="entry name" value="Alkaline phosphatase-like"/>
    <property type="match status" value="1"/>
</dbReference>
<feature type="transmembrane region" description="Helical" evidence="10">
    <location>
        <begin position="81"/>
        <end position="103"/>
    </location>
</feature>
<feature type="transmembrane region" description="Helical" evidence="10">
    <location>
        <begin position="1421"/>
        <end position="1442"/>
    </location>
</feature>
<dbReference type="GO" id="GO:0051377">
    <property type="term" value="F:mannose-ethanolamine phosphotransferase activity"/>
    <property type="evidence" value="ECO:0007669"/>
    <property type="project" value="InterPro"/>
</dbReference>
<evidence type="ECO:0000313" key="11">
    <source>
        <dbReference type="EMBL" id="CDI73670.1"/>
    </source>
</evidence>
<evidence type="ECO:0000256" key="3">
    <source>
        <dbReference type="ARBA" id="ARBA00022502"/>
    </source>
</evidence>
<reference evidence="11" key="1">
    <citation type="submission" date="2013-10" db="EMBL/GenBank/DDBJ databases">
        <title>Genomic analysis of the causative agents of coccidiosis in chickens.</title>
        <authorList>
            <person name="Reid A.J."/>
            <person name="Blake D."/>
            <person name="Billington K."/>
            <person name="Browne H."/>
            <person name="Dunn M."/>
            <person name="Hung S."/>
            <person name="Kawahara F."/>
            <person name="Miranda-Saavedra D."/>
            <person name="Mourier T."/>
            <person name="Nagra H."/>
            <person name="Otto T.D."/>
            <person name="Rawlings N."/>
            <person name="Sanchez A."/>
            <person name="Sanders M."/>
            <person name="Subramaniam C."/>
            <person name="Tay Y."/>
            <person name="Dear P."/>
            <person name="Doerig C."/>
            <person name="Gruber A."/>
            <person name="Parkinson J."/>
            <person name="Shirley M."/>
            <person name="Wan K.L."/>
            <person name="Berriman M."/>
            <person name="Tomley F."/>
            <person name="Pain A."/>
        </authorList>
    </citation>
    <scope>NUCLEOTIDE SEQUENCE [LARGE SCALE GENOMIC DNA]</scope>
    <source>
        <strain evidence="11">Houghton</strain>
    </source>
</reference>
<evidence type="ECO:0000313" key="12">
    <source>
        <dbReference type="Proteomes" id="UP000018201"/>
    </source>
</evidence>
<dbReference type="GO" id="GO:0006506">
    <property type="term" value="P:GPI anchor biosynthetic process"/>
    <property type="evidence" value="ECO:0007669"/>
    <property type="project" value="UniProtKB-UniPathway"/>
</dbReference>
<evidence type="ECO:0000256" key="5">
    <source>
        <dbReference type="ARBA" id="ARBA00022692"/>
    </source>
</evidence>
<evidence type="ECO:0000256" key="8">
    <source>
        <dbReference type="ARBA" id="ARBA00023136"/>
    </source>
</evidence>
<dbReference type="InterPro" id="IPR039524">
    <property type="entry name" value="PIGO/GPI13"/>
</dbReference>
<keyword evidence="4" id="KW-0808">Transferase</keyword>
<keyword evidence="7 10" id="KW-1133">Transmembrane helix</keyword>
<evidence type="ECO:0000256" key="7">
    <source>
        <dbReference type="ARBA" id="ARBA00022989"/>
    </source>
</evidence>
<feature type="transmembrane region" description="Helical" evidence="10">
    <location>
        <begin position="1348"/>
        <end position="1368"/>
    </location>
</feature>
<dbReference type="InterPro" id="IPR037675">
    <property type="entry name" value="PIG-O_N"/>
</dbReference>
<evidence type="ECO:0000256" key="2">
    <source>
        <dbReference type="ARBA" id="ARBA00004687"/>
    </source>
</evidence>
<dbReference type="CDD" id="cd16023">
    <property type="entry name" value="GPI_EPT_3"/>
    <property type="match status" value="1"/>
</dbReference>
<name>U6G0M0_9EIME</name>
<keyword evidence="8 10" id="KW-0472">Membrane</keyword>
<proteinExistence type="predicted"/>
<gene>
    <name evidence="11" type="ORF">EPH_0004460</name>
</gene>
<keyword evidence="9" id="KW-0325">Glycoprotein</keyword>
<sequence>MSSCSNGTREGGMMLRSSVGGRQTCILMQRGLTAANGNHLPEPSRGNSLHEGPLFKEAEAGEDESGFLPIITSQALLCRGVLVIGLSLTLFVVGTLLFIRGFFLSKDDLPYISSGRAIPFPPLFPHLDPAQLQLNTEEGVYYVDGSSPRAGRRKGEHVDADGDSRPLLLEQFTDPQLVPVSADPEPCQTQPCQSSWISVTPYHRVIVFLIDAMRFDFLLWDPEASNDCESDATKECTGAPFGLRPFYRNRMPFAHDLLRRSDADLQRFLHSLVEGREAQGQGNSSGTVQENRIAPEAKLQAGASVPQESSAALPSSNSWGGNRFTRLYIFEADPPTATTQRLTGLATGSMPSFFSVRETFSASAVNVDSLLQQLKAANKTSVAIGDDTWDRSFGHLLTRVHAFPSLNIQDLHTVDDGVSSQLPREIAKGDWTFLVGHVLGVDHVGHASVLDSNLMHKKLTEMNDMIKTTLKLILKHDFAGSTVSTRPTRTLFLVFGDHGMTEGGSHGGGSSEEVGRTPTYLQNHGALRDSIGRRKVGSGSSLDAASPTAALGYGARRVRQVGLAPTLSLLLGLPIPFNSMGRIIADLVPSVASFVEECAQGAQGKSLRAFKCGANDGKPCRVRDGEDLATARAVRCSDLVYLTQLHHIAAWQQHRAIMTHAALTGNGAVLTDPQFAASKAKWLRLYSELDKEIKSLPPAAHEPLTSGSSAPTFGLAESNSTLSLSNAGIEAADSELISRISQLSGPADGGDSGKEGDAHLGTTKEAATGAASALPSLIPYLRASADFSQEAWQASVRQLCTFNIMFMLCGISMVFCSVVILVLSFWALHIPFSAGANPTNESHTPCSLPELATIARWLCYSACIGGGIWAVGWAFLETLSNHLADPAPALEAFVWRQLPVLSLTGALCSVVVPFARSILTLYPRISAQRGLLRGSRQGEDEPLVSGKPAAWGLAKLLQQKLCVSQLWIRFFSGGRFHCYVSLLVLCIIPFNDCLVERECSIVKFLISIYCISAGLTAFATPSPRREKKQIVSACAGLALCVRIGSAFDPFADSLAEAGSNSWPLQIDSTSASAFLMFCIYCIVGMEELPLVSRLFGREKDDDHCCESEENSRFRVAGFHPLRGRKGARSCTFERGIFLAQGAIAVLWFAFPHDSKPQQSASQVSQQPQERYDTPLHDALALLWSVIVLPFKVLDNVGGAVFGWLTASRPWLFTAPHCVLRVIPSQLLDGGNVKLVPLLKVLLPWVIYLLTAGLWMRLVLILCRMKKRENDFSRQQLHSAKAESTALEMELKACAHADGPTQQALQTKESVLTLWSIIELWEYFSHYFFFAAICPLCMFAVLLGRVQLWPLLLCCMKWRLLVFLGRVLVVKTGGPIGQKCSCSFCFATPAISAPTVTDATGYRHGSASARGDSRRPKHGMQFFLSDGSLYMMAALLALDTFFVTGHRTKLSALPIEAGFVGLLEFHPVWSFVLSFLHTYAVYVVCCPLVFMLAFLRTAHAAKDKTAPIAQSLQRSTASAVVQTTSLIVGKVAFG</sequence>
<dbReference type="VEuPathDB" id="ToxoDB:EPH_0004460"/>
<reference evidence="11" key="2">
    <citation type="submission" date="2013-10" db="EMBL/GenBank/DDBJ databases">
        <authorList>
            <person name="Aslett M."/>
        </authorList>
    </citation>
    <scope>NUCLEOTIDE SEQUENCE [LARGE SCALE GENOMIC DNA]</scope>
    <source>
        <strain evidence="11">Houghton</strain>
    </source>
</reference>
<dbReference type="OrthoDB" id="272139at2759"/>
<keyword evidence="12" id="KW-1185">Reference proteome</keyword>
<dbReference type="InterPro" id="IPR017850">
    <property type="entry name" value="Alkaline_phosphatase_core_sf"/>
</dbReference>
<keyword evidence="3" id="KW-0337">GPI-anchor biosynthesis</keyword>
<keyword evidence="5 10" id="KW-0812">Transmembrane</keyword>
<feature type="transmembrane region" description="Helical" evidence="10">
    <location>
        <begin position="1467"/>
        <end position="1494"/>
    </location>
</feature>
<dbReference type="UniPathway" id="UPA00196"/>
<feature type="transmembrane region" description="Helical" evidence="10">
    <location>
        <begin position="896"/>
        <end position="919"/>
    </location>
</feature>
<dbReference type="GO" id="GO:0005789">
    <property type="term" value="C:endoplasmic reticulum membrane"/>
    <property type="evidence" value="ECO:0007669"/>
    <property type="project" value="UniProtKB-SubCell"/>
</dbReference>
<feature type="transmembrane region" description="Helical" evidence="10">
    <location>
        <begin position="1241"/>
        <end position="1262"/>
    </location>
</feature>
<comment type="subcellular location">
    <subcellularLocation>
        <location evidence="1">Endoplasmic reticulum membrane</location>
        <topology evidence="1">Multi-pass membrane protein</topology>
    </subcellularLocation>
</comment>
<dbReference type="PANTHER" id="PTHR23071">
    <property type="entry name" value="PHOSPHATIDYLINOSITOL GLYCAN"/>
    <property type="match status" value="1"/>
</dbReference>
<evidence type="ECO:0000256" key="6">
    <source>
        <dbReference type="ARBA" id="ARBA00022824"/>
    </source>
</evidence>
<evidence type="ECO:0000256" key="4">
    <source>
        <dbReference type="ARBA" id="ARBA00022679"/>
    </source>
</evidence>